<dbReference type="InterPro" id="IPR018913">
    <property type="entry name" value="BppU_N"/>
</dbReference>
<protein>
    <recommendedName>
        <fullName evidence="1">BppU N-terminal domain-containing protein</fullName>
    </recommendedName>
</protein>
<evidence type="ECO:0000313" key="3">
    <source>
        <dbReference type="Proteomes" id="UP000838821"/>
    </source>
</evidence>
<proteinExistence type="predicted"/>
<comment type="caution">
    <text evidence="2">The sequence shown here is derived from an EMBL/GenBank/DDBJ whole genome shotgun (WGS) entry which is preliminary data.</text>
</comment>
<dbReference type="Pfam" id="PF10651">
    <property type="entry name" value="BppU_N"/>
    <property type="match status" value="1"/>
</dbReference>
<feature type="domain" description="BppU N-terminal" evidence="1">
    <location>
        <begin position="23"/>
        <end position="89"/>
    </location>
</feature>
<dbReference type="EMBL" id="CAKMMW010000038">
    <property type="protein sequence ID" value="CAH1230653.1"/>
    <property type="molecule type" value="Genomic_DNA"/>
</dbReference>
<dbReference type="Gene3D" id="2.60.40.3350">
    <property type="match status" value="1"/>
</dbReference>
<evidence type="ECO:0000313" key="2">
    <source>
        <dbReference type="EMBL" id="CAH1230653.1"/>
    </source>
</evidence>
<dbReference type="RefSeq" id="WP_236293078.1">
    <property type="nucleotide sequence ID" value="NZ_CAKMMW010000038.1"/>
</dbReference>
<organism evidence="2 3">
    <name type="scientific">Paenibacillus allorhizoplanae</name>
    <dbReference type="NCBI Taxonomy" id="2905648"/>
    <lineage>
        <taxon>Bacteria</taxon>
        <taxon>Bacillati</taxon>
        <taxon>Bacillota</taxon>
        <taxon>Bacilli</taxon>
        <taxon>Bacillales</taxon>
        <taxon>Paenibacillaceae</taxon>
        <taxon>Paenibacillus</taxon>
    </lineage>
</organism>
<reference evidence="2" key="1">
    <citation type="submission" date="2022-01" db="EMBL/GenBank/DDBJ databases">
        <authorList>
            <person name="Criscuolo A."/>
        </authorList>
    </citation>
    <scope>NUCLEOTIDE SEQUENCE</scope>
    <source>
        <strain evidence="2">CIP111891</strain>
    </source>
</reference>
<evidence type="ECO:0000259" key="1">
    <source>
        <dbReference type="Pfam" id="PF10651"/>
    </source>
</evidence>
<name>A0ABM9CY95_9BACL</name>
<keyword evidence="3" id="KW-1185">Reference proteome</keyword>
<accession>A0ABM9CY95</accession>
<dbReference type="Proteomes" id="UP000838821">
    <property type="component" value="Unassembled WGS sequence"/>
</dbReference>
<gene>
    <name evidence="2" type="ORF">PAECIP111891_06711</name>
</gene>
<sequence>MALNIKRNDTRTAIKAVLKSPRGNPVNLSGATVKFIMAKYIKGTVLVDREADVLDQENGVVCFVFTVDEVTSLGMMKAEFEVTYEDDSTETFPNQGYILINFESDLA</sequence>